<dbReference type="PANTHER" id="PTHR44145">
    <property type="entry name" value="DNAJ HOMOLOG SUBFAMILY A MEMBER 3, MITOCHONDRIAL"/>
    <property type="match status" value="1"/>
</dbReference>
<protein>
    <submittedName>
        <fullName evidence="5">J domain-containing protein</fullName>
    </submittedName>
</protein>
<keyword evidence="3" id="KW-1133">Transmembrane helix</keyword>
<feature type="domain" description="J" evidence="4">
    <location>
        <begin position="3"/>
        <end position="67"/>
    </location>
</feature>
<name>A0ABZ2FX06_9SPHN</name>
<feature type="transmembrane region" description="Helical" evidence="3">
    <location>
        <begin position="92"/>
        <end position="108"/>
    </location>
</feature>
<reference evidence="5 6" key="1">
    <citation type="submission" date="2024-02" db="EMBL/GenBank/DDBJ databases">
        <title>Full genome sequence of Sphingomonas kaistensis.</title>
        <authorList>
            <person name="Poletto B.L."/>
            <person name="Silva G."/>
            <person name="Galante D."/>
            <person name="Campos K.R."/>
            <person name="Santos M.B.N."/>
            <person name="Sacchi C.T."/>
        </authorList>
    </citation>
    <scope>NUCLEOTIDE SEQUENCE [LARGE SCALE GENOMIC DNA]</scope>
    <source>
        <strain evidence="5 6">MA4R</strain>
    </source>
</reference>
<dbReference type="InterPro" id="IPR001623">
    <property type="entry name" value="DnaJ_domain"/>
</dbReference>
<dbReference type="Gene3D" id="1.10.287.110">
    <property type="entry name" value="DnaJ domain"/>
    <property type="match status" value="1"/>
</dbReference>
<evidence type="ECO:0000313" key="6">
    <source>
        <dbReference type="Proteomes" id="UP001382935"/>
    </source>
</evidence>
<dbReference type="InterPro" id="IPR036869">
    <property type="entry name" value="J_dom_sf"/>
</dbReference>
<dbReference type="CDD" id="cd06257">
    <property type="entry name" value="DnaJ"/>
    <property type="match status" value="1"/>
</dbReference>
<keyword evidence="3" id="KW-0472">Membrane</keyword>
<dbReference type="InterPro" id="IPR051938">
    <property type="entry name" value="Apopto_cytoskel_mod"/>
</dbReference>
<keyword evidence="1" id="KW-0143">Chaperone</keyword>
<feature type="region of interest" description="Disordered" evidence="2">
    <location>
        <begin position="149"/>
        <end position="206"/>
    </location>
</feature>
<accession>A0ABZ2FX06</accession>
<keyword evidence="6" id="KW-1185">Reference proteome</keyword>
<evidence type="ECO:0000256" key="3">
    <source>
        <dbReference type="SAM" id="Phobius"/>
    </source>
</evidence>
<dbReference type="Proteomes" id="UP001382935">
    <property type="component" value="Chromosome"/>
</dbReference>
<dbReference type="Pfam" id="PF00226">
    <property type="entry name" value="DnaJ"/>
    <property type="match status" value="1"/>
</dbReference>
<dbReference type="PRINTS" id="PR00625">
    <property type="entry name" value="JDOMAIN"/>
</dbReference>
<gene>
    <name evidence="5" type="ORF">V6R86_01305</name>
</gene>
<sequence>MTSHYRTLGVDPKADPVAIRSAYLALMRRFHPDGGGAEADPARAKAVTAAWDVLRDPERRAAYDETRQARFQPGGAIATGERVRGGATGRNLFLLLAAGTIGLGWWALGQPQLMPAPKMADMATRPAAAAFAEPDIRPAEDRAAMHRRIAPEEPAPPAPRADQEPEVERPVVVTPPLPVSAPPRLPTRSAEAEGQQRRPSASKVEVSVAAPVASRSDVRAAAPAPAPVDASPKVELAPLERHLQILTDQSFRYGTEAKRARLTTTRETFLARLRACDTDVCKRDAYLRRNAEIGEIMRN</sequence>
<dbReference type="EMBL" id="CP145607">
    <property type="protein sequence ID" value="WWM69371.1"/>
    <property type="molecule type" value="Genomic_DNA"/>
</dbReference>
<dbReference type="PROSITE" id="PS50076">
    <property type="entry name" value="DNAJ_2"/>
    <property type="match status" value="1"/>
</dbReference>
<evidence type="ECO:0000259" key="4">
    <source>
        <dbReference type="PROSITE" id="PS50076"/>
    </source>
</evidence>
<feature type="compositionally biased region" description="Pro residues" evidence="2">
    <location>
        <begin position="173"/>
        <end position="185"/>
    </location>
</feature>
<organism evidence="5 6">
    <name type="scientific">Sphingomonas kaistensis</name>
    <dbReference type="NCBI Taxonomy" id="298708"/>
    <lineage>
        <taxon>Bacteria</taxon>
        <taxon>Pseudomonadati</taxon>
        <taxon>Pseudomonadota</taxon>
        <taxon>Alphaproteobacteria</taxon>
        <taxon>Sphingomonadales</taxon>
        <taxon>Sphingomonadaceae</taxon>
        <taxon>Sphingomonas</taxon>
    </lineage>
</organism>
<evidence type="ECO:0000256" key="1">
    <source>
        <dbReference type="ARBA" id="ARBA00023186"/>
    </source>
</evidence>
<proteinExistence type="predicted"/>
<keyword evidence="3" id="KW-0812">Transmembrane</keyword>
<dbReference type="SMART" id="SM00271">
    <property type="entry name" value="DnaJ"/>
    <property type="match status" value="1"/>
</dbReference>
<dbReference type="SUPFAM" id="SSF46565">
    <property type="entry name" value="Chaperone J-domain"/>
    <property type="match status" value="1"/>
</dbReference>
<evidence type="ECO:0000313" key="5">
    <source>
        <dbReference type="EMBL" id="WWM69371.1"/>
    </source>
</evidence>
<dbReference type="PANTHER" id="PTHR44145:SF3">
    <property type="entry name" value="DNAJ HOMOLOG SUBFAMILY A MEMBER 3, MITOCHONDRIAL"/>
    <property type="match status" value="1"/>
</dbReference>
<evidence type="ECO:0000256" key="2">
    <source>
        <dbReference type="SAM" id="MobiDB-lite"/>
    </source>
</evidence>
<dbReference type="RefSeq" id="WP_338501352.1">
    <property type="nucleotide sequence ID" value="NZ_CP145607.1"/>
</dbReference>